<evidence type="ECO:0000256" key="5">
    <source>
        <dbReference type="PIRSR" id="PIRSR001227-2"/>
    </source>
</evidence>
<feature type="active site" description="Nucleophile" evidence="4">
    <location>
        <position position="166"/>
    </location>
</feature>
<dbReference type="Pfam" id="PF01804">
    <property type="entry name" value="Penicil_amidase"/>
    <property type="match status" value="1"/>
</dbReference>
<dbReference type="GO" id="GO:0016811">
    <property type="term" value="F:hydrolase activity, acting on carbon-nitrogen (but not peptide) bonds, in linear amides"/>
    <property type="evidence" value="ECO:0007669"/>
    <property type="project" value="InterPro"/>
</dbReference>
<proteinExistence type="inferred from homology"/>
<protein>
    <submittedName>
        <fullName evidence="6">Penicillin amidase</fullName>
    </submittedName>
</protein>
<dbReference type="InterPro" id="IPR014395">
    <property type="entry name" value="Pen/GL7ACA/AHL_acylase"/>
</dbReference>
<dbReference type="GO" id="GO:0046872">
    <property type="term" value="F:metal ion binding"/>
    <property type="evidence" value="ECO:0007669"/>
    <property type="project" value="UniProtKB-KW"/>
</dbReference>
<keyword evidence="2" id="KW-0378">Hydrolase</keyword>
<evidence type="ECO:0000313" key="7">
    <source>
        <dbReference type="Proteomes" id="UP000199034"/>
    </source>
</evidence>
<dbReference type="EMBL" id="FMZM01000008">
    <property type="protein sequence ID" value="SDD43419.1"/>
    <property type="molecule type" value="Genomic_DNA"/>
</dbReference>
<evidence type="ECO:0000256" key="2">
    <source>
        <dbReference type="ARBA" id="ARBA00022801"/>
    </source>
</evidence>
<dbReference type="GO" id="GO:0017000">
    <property type="term" value="P:antibiotic biosynthetic process"/>
    <property type="evidence" value="ECO:0007669"/>
    <property type="project" value="InterPro"/>
</dbReference>
<comment type="similarity">
    <text evidence="1">Belongs to the peptidase S45 family.</text>
</comment>
<comment type="cofactor">
    <cofactor evidence="5">
        <name>Ca(2+)</name>
        <dbReference type="ChEBI" id="CHEBI:29108"/>
    </cofactor>
    <text evidence="5">Binds 1 Ca(2+) ion per dimer.</text>
</comment>
<dbReference type="Proteomes" id="UP000199034">
    <property type="component" value="Unassembled WGS sequence"/>
</dbReference>
<organism evidence="6 7">
    <name type="scientific">Nocardioides lianchengensis</name>
    <dbReference type="NCBI Taxonomy" id="1045774"/>
    <lineage>
        <taxon>Bacteria</taxon>
        <taxon>Bacillati</taxon>
        <taxon>Actinomycetota</taxon>
        <taxon>Actinomycetes</taxon>
        <taxon>Propionibacteriales</taxon>
        <taxon>Nocardioidaceae</taxon>
        <taxon>Nocardioides</taxon>
    </lineage>
</organism>
<dbReference type="RefSeq" id="WP_090857754.1">
    <property type="nucleotide sequence ID" value="NZ_FMZM01000008.1"/>
</dbReference>
<dbReference type="InterPro" id="IPR023343">
    <property type="entry name" value="Penicillin_amidase_dom1"/>
</dbReference>
<dbReference type="Gene3D" id="1.10.439.10">
    <property type="entry name" value="Penicillin Amidohydrolase, domain 1"/>
    <property type="match status" value="1"/>
</dbReference>
<evidence type="ECO:0000256" key="3">
    <source>
        <dbReference type="ARBA" id="ARBA00023145"/>
    </source>
</evidence>
<dbReference type="PANTHER" id="PTHR34218">
    <property type="entry name" value="PEPTIDASE S45 PENICILLIN AMIDASE"/>
    <property type="match status" value="1"/>
</dbReference>
<dbReference type="OrthoDB" id="9759796at2"/>
<dbReference type="InterPro" id="IPR043147">
    <property type="entry name" value="Penicillin_amidase_A-knob"/>
</dbReference>
<gene>
    <name evidence="6" type="ORF">SAMN05421872_10855</name>
</gene>
<dbReference type="SUPFAM" id="SSF56235">
    <property type="entry name" value="N-terminal nucleophile aminohydrolases (Ntn hydrolases)"/>
    <property type="match status" value="1"/>
</dbReference>
<dbReference type="STRING" id="1045774.SAMN05421872_10855"/>
<dbReference type="PIRSF" id="PIRSF001227">
    <property type="entry name" value="Pen_acylase"/>
    <property type="match status" value="1"/>
</dbReference>
<dbReference type="Gene3D" id="3.60.20.10">
    <property type="entry name" value="Glutamine Phosphoribosylpyrophosphate, subunit 1, domain 1"/>
    <property type="match status" value="1"/>
</dbReference>
<name>A0A1G6UQ42_9ACTN</name>
<dbReference type="Gene3D" id="2.30.120.10">
    <property type="match status" value="1"/>
</dbReference>
<evidence type="ECO:0000256" key="4">
    <source>
        <dbReference type="PIRSR" id="PIRSR001227-1"/>
    </source>
</evidence>
<keyword evidence="3" id="KW-0865">Zymogen</keyword>
<reference evidence="6 7" key="1">
    <citation type="submission" date="2016-10" db="EMBL/GenBank/DDBJ databases">
        <authorList>
            <person name="de Groot N.N."/>
        </authorList>
    </citation>
    <scope>NUCLEOTIDE SEQUENCE [LARGE SCALE GENOMIC DNA]</scope>
    <source>
        <strain evidence="6 7">CGMCC 4.6858</strain>
    </source>
</reference>
<sequence>MEARIFRDAQGVPHVRAFSVAALAFAQGEVTARDRAWQLEFLRRRATGTTAAVFGPHALAWDRLARRTTIAATARRAHAGLSAETRAFLASYVAGVNAGLHSDAPEFDRVGIVAEPWEDWTPLAVFLAQHLLFASLPGKLWSHRAREVLGADASLLSHEGPHTSGSNAWAAGGGRTASGLPLIGGDPHRVIESPGVYQQVRLACEDPDDTFDVVGFAFPGVPGIQHFAHAGGVAWAITNAMADYQDVHDERLRRTPDGVEALGPDGWVPAAAHVETVAVAGADDEHVEVVVTERGPVFEGGSAEGRGLSVRAASIVLGDLGFDTLLPLLRARTVDDVDRALDGWVEPVNNVVVADTTGAVRYRVAGRVPVRDDANRRGIVDAASPDAVWRGWLTGLPRHVVPADGHVVTANERRGAESDPIGTGFAPPHRAQRLHALLDGRTDLAPDDFAAFHNDTLSLPALALRELVRSVDAGGPGAVVRSEILDWDGRMDATSVGAAAFAAWRSALVVRLAAEPVFAPLLEERHDRVFAPWLDAAGRIGLALETLADAGSPYGIDLRAHAAAALEDAAGHPATWGATHVVTPAHAFDVASVDLDPPPVPPMPVSGDTDCVRCTGSVPGLTDACYRGSVARYVWDLADRSASGWVVPLGAHADPRDPHHHDQLPLWVAGELAPVVTDWDQLSEDL</sequence>
<keyword evidence="7" id="KW-1185">Reference proteome</keyword>
<evidence type="ECO:0000256" key="1">
    <source>
        <dbReference type="ARBA" id="ARBA00006586"/>
    </source>
</evidence>
<dbReference type="InterPro" id="IPR029055">
    <property type="entry name" value="Ntn_hydrolases_N"/>
</dbReference>
<keyword evidence="5" id="KW-0479">Metal-binding</keyword>
<dbReference type="PANTHER" id="PTHR34218:SF4">
    <property type="entry name" value="ACYL-HOMOSERINE LACTONE ACYLASE QUIP"/>
    <property type="match status" value="1"/>
</dbReference>
<dbReference type="InterPro" id="IPR043146">
    <property type="entry name" value="Penicillin_amidase_N_B-knob"/>
</dbReference>
<feature type="binding site" evidence="5">
    <location>
        <position position="243"/>
    </location>
    <ligand>
        <name>Ca(2+)</name>
        <dbReference type="ChEBI" id="CHEBI:29108"/>
    </ligand>
</feature>
<dbReference type="InterPro" id="IPR002692">
    <property type="entry name" value="S45"/>
</dbReference>
<feature type="binding site" evidence="5">
    <location>
        <position position="246"/>
    </location>
    <ligand>
        <name>Ca(2+)</name>
        <dbReference type="ChEBI" id="CHEBI:29108"/>
    </ligand>
</feature>
<dbReference type="Gene3D" id="1.10.1400.10">
    <property type="match status" value="1"/>
</dbReference>
<evidence type="ECO:0000313" key="6">
    <source>
        <dbReference type="EMBL" id="SDD43419.1"/>
    </source>
</evidence>
<accession>A0A1G6UQ42</accession>
<dbReference type="AlphaFoldDB" id="A0A1G6UQ42"/>
<keyword evidence="5" id="KW-0106">Calcium</keyword>